<dbReference type="InterPro" id="IPR025227">
    <property type="entry name" value="DUF4169"/>
</dbReference>
<evidence type="ECO:0000313" key="2">
    <source>
        <dbReference type="EMBL" id="MBO0661218.1"/>
    </source>
</evidence>
<accession>A0A939JQT7</accession>
<feature type="region of interest" description="Disordered" evidence="1">
    <location>
        <begin position="1"/>
        <end position="91"/>
    </location>
</feature>
<reference evidence="2" key="1">
    <citation type="submission" date="2021-03" db="EMBL/GenBank/DDBJ databases">
        <title>Whole genome sequence of Jiella sp. CQZ9-1.</title>
        <authorList>
            <person name="Tuo L."/>
        </authorList>
    </citation>
    <scope>NUCLEOTIDE SEQUENCE</scope>
    <source>
        <strain evidence="2">CQZ9-1</strain>
    </source>
</reference>
<name>A0A939JQT7_9HYPH</name>
<organism evidence="2 3">
    <name type="scientific">Jiella flava</name>
    <dbReference type="NCBI Taxonomy" id="2816857"/>
    <lineage>
        <taxon>Bacteria</taxon>
        <taxon>Pseudomonadati</taxon>
        <taxon>Pseudomonadota</taxon>
        <taxon>Alphaproteobacteria</taxon>
        <taxon>Hyphomicrobiales</taxon>
        <taxon>Aurantimonadaceae</taxon>
        <taxon>Jiella</taxon>
    </lineage>
</organism>
<comment type="caution">
    <text evidence="2">The sequence shown here is derived from an EMBL/GenBank/DDBJ whole genome shotgun (WGS) entry which is preliminary data.</text>
</comment>
<dbReference type="Pfam" id="PF13770">
    <property type="entry name" value="DUF4169"/>
    <property type="match status" value="1"/>
</dbReference>
<feature type="compositionally biased region" description="Basic and acidic residues" evidence="1">
    <location>
        <begin position="37"/>
        <end position="79"/>
    </location>
</feature>
<dbReference type="EMBL" id="JAFMPP010000001">
    <property type="protein sequence ID" value="MBO0661218.1"/>
    <property type="molecule type" value="Genomic_DNA"/>
</dbReference>
<sequence length="91" mass="10202">MGEIVNLRQARKRRKRDETERSAAESRARSSLSKAAKTIERTDRARREALLDGAALDRRHQGEVEEPQHLVAGEPEKSPRNAPEASQEAST</sequence>
<keyword evidence="3" id="KW-1185">Reference proteome</keyword>
<protein>
    <submittedName>
        <fullName evidence="2">DUF4169 family protein</fullName>
    </submittedName>
</protein>
<evidence type="ECO:0000256" key="1">
    <source>
        <dbReference type="SAM" id="MobiDB-lite"/>
    </source>
</evidence>
<proteinExistence type="predicted"/>
<dbReference type="AlphaFoldDB" id="A0A939JQT7"/>
<dbReference type="RefSeq" id="WP_207255859.1">
    <property type="nucleotide sequence ID" value="NZ_JAFMPP010000001.1"/>
</dbReference>
<dbReference type="Proteomes" id="UP000664122">
    <property type="component" value="Unassembled WGS sequence"/>
</dbReference>
<gene>
    <name evidence="2" type="ORF">J1C48_01405</name>
</gene>
<feature type="compositionally biased region" description="Basic and acidic residues" evidence="1">
    <location>
        <begin position="16"/>
        <end position="28"/>
    </location>
</feature>
<evidence type="ECO:0000313" key="3">
    <source>
        <dbReference type="Proteomes" id="UP000664122"/>
    </source>
</evidence>